<accession>A0A2N0TPU1</accession>
<dbReference type="EMBL" id="LKTS01000045">
    <property type="protein sequence ID" value="PKD16750.1"/>
    <property type="molecule type" value="Genomic_DNA"/>
</dbReference>
<dbReference type="OrthoDB" id="9805604at2"/>
<dbReference type="STRING" id="447422.SAMN05660903_01581"/>
<dbReference type="RefSeq" id="WP_079712683.1">
    <property type="nucleotide sequence ID" value="NZ_FUZC01000005.1"/>
</dbReference>
<protein>
    <submittedName>
        <fullName evidence="1">Acylneuraminate cytidylyltransferase</fullName>
    </submittedName>
</protein>
<dbReference type="InterPro" id="IPR029044">
    <property type="entry name" value="Nucleotide-diphossugar_trans"/>
</dbReference>
<gene>
    <name evidence="1" type="ORF">APR41_08055</name>
</gene>
<evidence type="ECO:0000313" key="1">
    <source>
        <dbReference type="EMBL" id="PKD16750.1"/>
    </source>
</evidence>
<keyword evidence="1" id="KW-0808">Transferase</keyword>
<dbReference type="GO" id="GO:0008781">
    <property type="term" value="F:N-acylneuraminate cytidylyltransferase activity"/>
    <property type="evidence" value="ECO:0007669"/>
    <property type="project" value="TreeGrafter"/>
</dbReference>
<comment type="caution">
    <text evidence="1">The sequence shown here is derived from an EMBL/GenBank/DDBJ whole genome shotgun (WGS) entry which is preliminary data.</text>
</comment>
<keyword evidence="2" id="KW-1185">Reference proteome</keyword>
<dbReference type="Proteomes" id="UP000232673">
    <property type="component" value="Unassembled WGS sequence"/>
</dbReference>
<dbReference type="PANTHER" id="PTHR21485:SF6">
    <property type="entry name" value="N-ACYLNEURAMINATE CYTIDYLYLTRANSFERASE-RELATED"/>
    <property type="match status" value="1"/>
</dbReference>
<dbReference type="InterPro" id="IPR050793">
    <property type="entry name" value="CMP-NeuNAc_synthase"/>
</dbReference>
<proteinExistence type="predicted"/>
<reference evidence="1 2" key="1">
    <citation type="submission" date="2015-10" db="EMBL/GenBank/DDBJ databases">
        <title>Draft genome sequence of Salegentibacter salinarum KCTC 12975.</title>
        <authorList>
            <person name="Lin W."/>
            <person name="Zheng Q."/>
        </authorList>
    </citation>
    <scope>NUCLEOTIDE SEQUENCE [LARGE SCALE GENOMIC DNA]</scope>
    <source>
        <strain evidence="1 2">KCTC 12975</strain>
    </source>
</reference>
<organism evidence="1 2">
    <name type="scientific">Salegentibacter salinarum</name>
    <dbReference type="NCBI Taxonomy" id="447422"/>
    <lineage>
        <taxon>Bacteria</taxon>
        <taxon>Pseudomonadati</taxon>
        <taxon>Bacteroidota</taxon>
        <taxon>Flavobacteriia</taxon>
        <taxon>Flavobacteriales</taxon>
        <taxon>Flavobacteriaceae</taxon>
        <taxon>Salegentibacter</taxon>
    </lineage>
</organism>
<dbReference type="InterPro" id="IPR003329">
    <property type="entry name" value="Cytidylyl_trans"/>
</dbReference>
<dbReference type="Pfam" id="PF02348">
    <property type="entry name" value="CTP_transf_3"/>
    <property type="match status" value="1"/>
</dbReference>
<name>A0A2N0TPU1_9FLAO</name>
<sequence>MDNLVNKKIIAVIPARGGSKRIPKKNILEINGKPMLAWTIEAALKSKYINEVLVSTDDEEIAEVGRKYGAKVPFLRNENADDHSPISLATIKALNQWEETGMQSHEVVVQLMANCPLRDNNDIDEALEHFFNNDVEYQISCFKYGWMNPWWAHKLDPSGKATPVFDEKERMKRSQDQPDLYCPTGAIWIAKKEALINTKSFYGPNYSFFPLHWIKAIDIDEYEDLEMAKYFLKLSKS</sequence>
<evidence type="ECO:0000313" key="2">
    <source>
        <dbReference type="Proteomes" id="UP000232673"/>
    </source>
</evidence>
<dbReference type="AlphaFoldDB" id="A0A2N0TPU1"/>
<dbReference type="PANTHER" id="PTHR21485">
    <property type="entry name" value="HAD SUPERFAMILY MEMBERS CMAS AND KDSC"/>
    <property type="match status" value="1"/>
</dbReference>
<dbReference type="SUPFAM" id="SSF53448">
    <property type="entry name" value="Nucleotide-diphospho-sugar transferases"/>
    <property type="match status" value="1"/>
</dbReference>
<dbReference type="CDD" id="cd02513">
    <property type="entry name" value="CMP-NeuAc_Synthase"/>
    <property type="match status" value="1"/>
</dbReference>
<keyword evidence="1" id="KW-0548">Nucleotidyltransferase</keyword>
<dbReference type="Gene3D" id="3.90.550.10">
    <property type="entry name" value="Spore Coat Polysaccharide Biosynthesis Protein SpsA, Chain A"/>
    <property type="match status" value="1"/>
</dbReference>